<evidence type="ECO:0000313" key="2">
    <source>
        <dbReference type="EMBL" id="KAJ4151191.1"/>
    </source>
</evidence>
<gene>
    <name evidence="2" type="ORF">LMH87_011906</name>
</gene>
<dbReference type="EMBL" id="JAJHUN010000009">
    <property type="protein sequence ID" value="KAJ4151191.1"/>
    <property type="molecule type" value="Genomic_DNA"/>
</dbReference>
<sequence>MVSQPDPTAHYSLQHRRGHSNSSAASAILPRHSGHASSRSKRYNRSHAGGDSYIPLNEFPVFTQSGDVEIIVRVGPLENRYLLHKEILTRCSGFFEASTSEEWSRARGPDPSTKPKFRQLAAGNEVACTLLLPQERGVGAMNWIPAVAMKILRCLFKRIRKVLITRSPHINPFLRPLGQGLAQALTPDL</sequence>
<keyword evidence="3" id="KW-1185">Reference proteome</keyword>
<dbReference type="KEGG" id="amus:LMH87_011906"/>
<name>A0A9W8ULH2_AKAMU</name>
<dbReference type="PANTHER" id="PTHR38119">
    <property type="entry name" value="BTB DOMAIN-CONTAINING PROTEIN-RELATED"/>
    <property type="match status" value="1"/>
</dbReference>
<comment type="caution">
    <text evidence="2">The sequence shown here is derived from an EMBL/GenBank/DDBJ whole genome shotgun (WGS) entry which is preliminary data.</text>
</comment>
<dbReference type="RefSeq" id="XP_056052905.1">
    <property type="nucleotide sequence ID" value="XM_056201121.1"/>
</dbReference>
<dbReference type="PANTHER" id="PTHR38119:SF1">
    <property type="entry name" value="BTB DOMAIN-CONTAINING PROTEIN"/>
    <property type="match status" value="1"/>
</dbReference>
<accession>A0A9W8ULH2</accession>
<proteinExistence type="predicted"/>
<feature type="compositionally biased region" description="Basic residues" evidence="1">
    <location>
        <begin position="32"/>
        <end position="45"/>
    </location>
</feature>
<evidence type="ECO:0000313" key="3">
    <source>
        <dbReference type="Proteomes" id="UP001144673"/>
    </source>
</evidence>
<dbReference type="AlphaFoldDB" id="A0A9W8ULH2"/>
<feature type="region of interest" description="Disordered" evidence="1">
    <location>
        <begin position="1"/>
        <end position="46"/>
    </location>
</feature>
<evidence type="ECO:0000256" key="1">
    <source>
        <dbReference type="SAM" id="MobiDB-lite"/>
    </source>
</evidence>
<reference evidence="2" key="1">
    <citation type="journal article" date="2023" name="Access Microbiol">
        <title>De-novo genome assembly for Akanthomyces muscarius, a biocontrol agent of insect agricultural pests.</title>
        <authorList>
            <person name="Erdos Z."/>
            <person name="Studholme D.J."/>
            <person name="Raymond B."/>
            <person name="Sharma M."/>
        </authorList>
    </citation>
    <scope>NUCLEOTIDE SEQUENCE</scope>
    <source>
        <strain evidence="2">Ve6</strain>
    </source>
</reference>
<dbReference type="Proteomes" id="UP001144673">
    <property type="component" value="Chromosome 4"/>
</dbReference>
<protein>
    <submittedName>
        <fullName evidence="2">Uncharacterized protein</fullName>
    </submittedName>
</protein>
<organism evidence="2 3">
    <name type="scientific">Akanthomyces muscarius</name>
    <name type="common">Entomopathogenic fungus</name>
    <name type="synonym">Lecanicillium muscarium</name>
    <dbReference type="NCBI Taxonomy" id="2231603"/>
    <lineage>
        <taxon>Eukaryota</taxon>
        <taxon>Fungi</taxon>
        <taxon>Dikarya</taxon>
        <taxon>Ascomycota</taxon>
        <taxon>Pezizomycotina</taxon>
        <taxon>Sordariomycetes</taxon>
        <taxon>Hypocreomycetidae</taxon>
        <taxon>Hypocreales</taxon>
        <taxon>Cordycipitaceae</taxon>
        <taxon>Akanthomyces</taxon>
    </lineage>
</organism>
<dbReference type="GeneID" id="80899065"/>